<dbReference type="EC" id="6.3.5.4" evidence="2"/>
<dbReference type="GO" id="GO:0004066">
    <property type="term" value="F:asparagine synthase (glutamine-hydrolyzing) activity"/>
    <property type="evidence" value="ECO:0007669"/>
    <property type="project" value="UniProtKB-EC"/>
</dbReference>
<dbReference type="OrthoDB" id="7053173at2"/>
<evidence type="ECO:0000313" key="6">
    <source>
        <dbReference type="EMBL" id="CAD1796896.1"/>
    </source>
</evidence>
<dbReference type="Proteomes" id="UP000514411">
    <property type="component" value="Chromosome"/>
</dbReference>
<dbReference type="InterPro" id="IPR014729">
    <property type="entry name" value="Rossmann-like_a/b/a_fold"/>
</dbReference>
<proteinExistence type="predicted"/>
<dbReference type="InterPro" id="IPR051786">
    <property type="entry name" value="ASN_synthetase/amidase"/>
</dbReference>
<evidence type="ECO:0000259" key="4">
    <source>
        <dbReference type="Pfam" id="PF00733"/>
    </source>
</evidence>
<feature type="domain" description="Asparagine synthetase" evidence="4">
    <location>
        <begin position="216"/>
        <end position="573"/>
    </location>
</feature>
<comment type="catalytic activity">
    <reaction evidence="3">
        <text>L-aspartate + L-glutamine + ATP + H2O = L-asparagine + L-glutamate + AMP + diphosphate + H(+)</text>
        <dbReference type="Rhea" id="RHEA:12228"/>
        <dbReference type="ChEBI" id="CHEBI:15377"/>
        <dbReference type="ChEBI" id="CHEBI:15378"/>
        <dbReference type="ChEBI" id="CHEBI:29985"/>
        <dbReference type="ChEBI" id="CHEBI:29991"/>
        <dbReference type="ChEBI" id="CHEBI:30616"/>
        <dbReference type="ChEBI" id="CHEBI:33019"/>
        <dbReference type="ChEBI" id="CHEBI:58048"/>
        <dbReference type="ChEBI" id="CHEBI:58359"/>
        <dbReference type="ChEBI" id="CHEBI:456215"/>
        <dbReference type="EC" id="6.3.5.4"/>
    </reaction>
</comment>
<name>A0A2N7V8C3_XANCJ</name>
<dbReference type="GO" id="GO:0006529">
    <property type="term" value="P:asparagine biosynthetic process"/>
    <property type="evidence" value="ECO:0007669"/>
    <property type="project" value="InterPro"/>
</dbReference>
<comment type="pathway">
    <text evidence="1">Amino-acid biosynthesis; L-asparagine biosynthesis; L-asparagine from L-aspartate (L-Gln route): step 1/1.</text>
</comment>
<dbReference type="InterPro" id="IPR001962">
    <property type="entry name" value="Asn_synthase"/>
</dbReference>
<dbReference type="RefSeq" id="WP_016903882.1">
    <property type="nucleotide sequence ID" value="NZ_CP168206.1"/>
</dbReference>
<reference evidence="5 7" key="1">
    <citation type="submission" date="2020-07" db="EMBL/GenBank/DDBJ databases">
        <authorList>
            <person name="Teixeira M."/>
        </authorList>
    </citation>
    <scope>NUCLEOTIDE SEQUENCE</scope>
    <source>
        <strain evidence="6">3</strain>
        <strain evidence="5">Xanthomonas arboricola pv. juglandis CPBF 427</strain>
    </source>
</reference>
<evidence type="ECO:0000313" key="5">
    <source>
        <dbReference type="EMBL" id="CAD0341890.1"/>
    </source>
</evidence>
<evidence type="ECO:0000256" key="2">
    <source>
        <dbReference type="ARBA" id="ARBA00012737"/>
    </source>
</evidence>
<protein>
    <recommendedName>
        <fullName evidence="2">asparagine synthase (glutamine-hydrolyzing)</fullName>
        <ecNumber evidence="2">6.3.5.4</ecNumber>
    </recommendedName>
</protein>
<dbReference type="EMBL" id="LR861807">
    <property type="protein sequence ID" value="CAD1796896.1"/>
    <property type="molecule type" value="Genomic_DNA"/>
</dbReference>
<dbReference type="Gene3D" id="3.40.50.620">
    <property type="entry name" value="HUPs"/>
    <property type="match status" value="1"/>
</dbReference>
<sequence>MYRYIALFNHAQAHRDGDRAAVDASLRQIGLQLRQRAGHIDLYASDDTPVLDLPCGGALIGHVFSQRDNAPLVDGASLHAFSAAQRTRHLIDTHWGEYLLLHAPHADPSAITVMREPSGGVACVYALQHGFITSDISIATHAGVYTREIDWDAIAHHLYYPHLKTERTGLVGVRELLPGSQLCLQSNRSSVEHVWNPWDFVAASRRRHDPLDAQAQVRQAVASSVTCWARTDASLLLELSGGLDSSILAACLKDTTARVACCNLVTPVPGADERHYARQMSDLLGTELIVRTLGLDAAPVDFAPPAHAVAPSTWFLQHASNALKEAIGTQLAITSFFSGGGGDTVFCNTRTAAPAADAFRAGGLRAGVSAVHALAELHQCTLWKAGRLTIRKLRAKAGPPRTPERSFLPSTQAAVPLQSHPWFDAPPDSLPGDRERIIDLAGTQVFRDGLARSASWHLRMPLLSQPVVEACLTVPSWMWIAGGRNRAVARDAFADVLPAQILHRRSKGTFMNYSGAVYRRGRQQIRDYLLQGRLAGQGLLDADALRHHLDHTLADGDHSVIRIFDLCAVENWVRHQG</sequence>
<dbReference type="EMBL" id="LR824643">
    <property type="protein sequence ID" value="CAD0341890.1"/>
    <property type="molecule type" value="Genomic_DNA"/>
</dbReference>
<organism evidence="5">
    <name type="scientific">Xanthomonas campestris pv. juglandis</name>
    <name type="common">Xanthomonas arboricola pv. juglandis</name>
    <dbReference type="NCBI Taxonomy" id="195709"/>
    <lineage>
        <taxon>Bacteria</taxon>
        <taxon>Pseudomonadati</taxon>
        <taxon>Pseudomonadota</taxon>
        <taxon>Gammaproteobacteria</taxon>
        <taxon>Lysobacterales</taxon>
        <taxon>Lysobacteraceae</taxon>
        <taxon>Xanthomonas</taxon>
    </lineage>
</organism>
<gene>
    <name evidence="6" type="ORF">XSP_003761</name>
    <name evidence="5" type="ORF">XSP_003791</name>
</gene>
<dbReference type="PANTHER" id="PTHR43284">
    <property type="entry name" value="ASPARAGINE SYNTHETASE (GLUTAMINE-HYDROLYZING)"/>
    <property type="match status" value="1"/>
</dbReference>
<dbReference type="AlphaFoldDB" id="A0A2N7V8C3"/>
<dbReference type="SUPFAM" id="SSF52402">
    <property type="entry name" value="Adenine nucleotide alpha hydrolases-like"/>
    <property type="match status" value="1"/>
</dbReference>
<evidence type="ECO:0000313" key="7">
    <source>
        <dbReference type="Proteomes" id="UP000514411"/>
    </source>
</evidence>
<accession>A0A2N7V8C3</accession>
<evidence type="ECO:0000256" key="3">
    <source>
        <dbReference type="ARBA" id="ARBA00048741"/>
    </source>
</evidence>
<evidence type="ECO:0000256" key="1">
    <source>
        <dbReference type="ARBA" id="ARBA00005187"/>
    </source>
</evidence>
<dbReference type="PANTHER" id="PTHR43284:SF1">
    <property type="entry name" value="ASPARAGINE SYNTHETASE"/>
    <property type="match status" value="1"/>
</dbReference>
<dbReference type="Pfam" id="PF00733">
    <property type="entry name" value="Asn_synthase"/>
    <property type="match status" value="1"/>
</dbReference>